<comment type="similarity">
    <text evidence="2">Belongs to the TonB family.</text>
</comment>
<keyword evidence="5" id="KW-0997">Cell inner membrane</keyword>
<dbReference type="PROSITE" id="PS52015">
    <property type="entry name" value="TONB_CTD"/>
    <property type="match status" value="1"/>
</dbReference>
<dbReference type="RefSeq" id="WP_163911408.1">
    <property type="nucleotide sequence ID" value="NZ_JAAGWD010000001.1"/>
</dbReference>
<evidence type="ECO:0000313" key="11">
    <source>
        <dbReference type="EMBL" id="NEM96349.1"/>
    </source>
</evidence>
<evidence type="ECO:0000256" key="3">
    <source>
        <dbReference type="ARBA" id="ARBA00022448"/>
    </source>
</evidence>
<evidence type="ECO:0000256" key="9">
    <source>
        <dbReference type="ARBA" id="ARBA00023136"/>
    </source>
</evidence>
<dbReference type="Proteomes" id="UP000474777">
    <property type="component" value="Unassembled WGS sequence"/>
</dbReference>
<dbReference type="SUPFAM" id="SSF74653">
    <property type="entry name" value="TolA/TonB C-terminal domain"/>
    <property type="match status" value="1"/>
</dbReference>
<dbReference type="PANTHER" id="PTHR33446:SF2">
    <property type="entry name" value="PROTEIN TONB"/>
    <property type="match status" value="1"/>
</dbReference>
<dbReference type="AlphaFoldDB" id="A0A6B3LI94"/>
<dbReference type="Gene3D" id="2.20.110.10">
    <property type="entry name" value="Histone H3 K4-specific methyltransferase SET7/9 N-terminal domain"/>
    <property type="match status" value="1"/>
</dbReference>
<keyword evidence="12" id="KW-1185">Reference proteome</keyword>
<protein>
    <submittedName>
        <fullName evidence="11">TonB family protein</fullName>
    </submittedName>
</protein>
<name>A0A6B3LI94_9BACT</name>
<dbReference type="EMBL" id="JAAGWD010000001">
    <property type="protein sequence ID" value="NEM96349.1"/>
    <property type="molecule type" value="Genomic_DNA"/>
</dbReference>
<evidence type="ECO:0000256" key="2">
    <source>
        <dbReference type="ARBA" id="ARBA00006555"/>
    </source>
</evidence>
<comment type="subcellular location">
    <subcellularLocation>
        <location evidence="1">Cell inner membrane</location>
        <topology evidence="1">Single-pass membrane protein</topology>
        <orientation evidence="1">Periplasmic side</orientation>
    </subcellularLocation>
</comment>
<evidence type="ECO:0000256" key="1">
    <source>
        <dbReference type="ARBA" id="ARBA00004383"/>
    </source>
</evidence>
<evidence type="ECO:0000256" key="6">
    <source>
        <dbReference type="ARBA" id="ARBA00022692"/>
    </source>
</evidence>
<dbReference type="NCBIfam" id="TIGR01352">
    <property type="entry name" value="tonB_Cterm"/>
    <property type="match status" value="1"/>
</dbReference>
<reference evidence="11 12" key="1">
    <citation type="submission" date="2020-02" db="EMBL/GenBank/DDBJ databases">
        <authorList>
            <person name="Kim M.K."/>
        </authorList>
    </citation>
    <scope>NUCLEOTIDE SEQUENCE [LARGE SCALE GENOMIC DNA]</scope>
    <source>
        <strain evidence="11 12">BT327</strain>
    </source>
</reference>
<evidence type="ECO:0000256" key="8">
    <source>
        <dbReference type="ARBA" id="ARBA00022989"/>
    </source>
</evidence>
<evidence type="ECO:0000256" key="5">
    <source>
        <dbReference type="ARBA" id="ARBA00022519"/>
    </source>
</evidence>
<dbReference type="PANTHER" id="PTHR33446">
    <property type="entry name" value="PROTEIN TONB-RELATED"/>
    <property type="match status" value="1"/>
</dbReference>
<evidence type="ECO:0000256" key="4">
    <source>
        <dbReference type="ARBA" id="ARBA00022475"/>
    </source>
</evidence>
<dbReference type="Gene3D" id="3.30.1150.10">
    <property type="match status" value="1"/>
</dbReference>
<keyword evidence="6" id="KW-0812">Transmembrane</keyword>
<keyword evidence="9" id="KW-0472">Membrane</keyword>
<dbReference type="InterPro" id="IPR006260">
    <property type="entry name" value="TonB/TolA_C"/>
</dbReference>
<keyword evidence="7" id="KW-0653">Protein transport</keyword>
<sequence length="280" mass="32136">MKSVLLTAFFILFTLGYTSAQTIKYYSKSGRVEVPAAEAHYFEVEEKNKQGWGGMRTRYLISDSSKVSLFNYSNLNGGLFGRGNLEGMHYEWHPNGKLKTEAVYVANELHGPYKSWYESGQLHYIQHYQNYKLQDTLKAYYETGELRRIEVYDQNELVSGKLFDKEGKELEFFRMVEMPAFKGGEEQLMRHLARNTVYPKSAYKRGAGGFVIVAFVISKTGTIKDIEVVQSVAPELDAEAVRVVQNMPTWEPALIEGEPEDMAFTLPFRFHASTKWNNKL</sequence>
<comment type="caution">
    <text evidence="11">The sequence shown here is derived from an EMBL/GenBank/DDBJ whole genome shotgun (WGS) entry which is preliminary data.</text>
</comment>
<dbReference type="GO" id="GO:0015031">
    <property type="term" value="P:protein transport"/>
    <property type="evidence" value="ECO:0007669"/>
    <property type="project" value="UniProtKB-KW"/>
</dbReference>
<evidence type="ECO:0000313" key="12">
    <source>
        <dbReference type="Proteomes" id="UP000474777"/>
    </source>
</evidence>
<dbReference type="SUPFAM" id="SSF82185">
    <property type="entry name" value="Histone H3 K4-specific methyltransferase SET7/9 N-terminal domain"/>
    <property type="match status" value="1"/>
</dbReference>
<keyword evidence="3" id="KW-0813">Transport</keyword>
<dbReference type="Pfam" id="PF03544">
    <property type="entry name" value="TonB_C"/>
    <property type="match status" value="1"/>
</dbReference>
<dbReference type="GO" id="GO:0098797">
    <property type="term" value="C:plasma membrane protein complex"/>
    <property type="evidence" value="ECO:0007669"/>
    <property type="project" value="TreeGrafter"/>
</dbReference>
<feature type="domain" description="TonB C-terminal" evidence="10">
    <location>
        <begin position="183"/>
        <end position="277"/>
    </location>
</feature>
<organism evidence="11 12">
    <name type="scientific">Pontibacter burrus</name>
    <dbReference type="NCBI Taxonomy" id="2704466"/>
    <lineage>
        <taxon>Bacteria</taxon>
        <taxon>Pseudomonadati</taxon>
        <taxon>Bacteroidota</taxon>
        <taxon>Cytophagia</taxon>
        <taxon>Cytophagales</taxon>
        <taxon>Hymenobacteraceae</taxon>
        <taxon>Pontibacter</taxon>
    </lineage>
</organism>
<dbReference type="GO" id="GO:0055085">
    <property type="term" value="P:transmembrane transport"/>
    <property type="evidence" value="ECO:0007669"/>
    <property type="project" value="InterPro"/>
</dbReference>
<keyword evidence="8" id="KW-1133">Transmembrane helix</keyword>
<gene>
    <name evidence="11" type="ORF">GXP69_01465</name>
</gene>
<evidence type="ECO:0000256" key="7">
    <source>
        <dbReference type="ARBA" id="ARBA00022927"/>
    </source>
</evidence>
<evidence type="ECO:0000259" key="10">
    <source>
        <dbReference type="PROSITE" id="PS52015"/>
    </source>
</evidence>
<dbReference type="InterPro" id="IPR051045">
    <property type="entry name" value="TonB-dependent_transducer"/>
</dbReference>
<dbReference type="Pfam" id="PF07661">
    <property type="entry name" value="MORN_2"/>
    <property type="match status" value="2"/>
</dbReference>
<dbReference type="GO" id="GO:0031992">
    <property type="term" value="F:energy transducer activity"/>
    <property type="evidence" value="ECO:0007669"/>
    <property type="project" value="TreeGrafter"/>
</dbReference>
<keyword evidence="4" id="KW-1003">Cell membrane</keyword>
<dbReference type="InterPro" id="IPR011652">
    <property type="entry name" value="MORN_2"/>
</dbReference>
<dbReference type="InterPro" id="IPR037682">
    <property type="entry name" value="TonB_C"/>
</dbReference>
<accession>A0A6B3LI94</accession>
<proteinExistence type="inferred from homology"/>